<dbReference type="Gene3D" id="3.30.70.360">
    <property type="match status" value="2"/>
</dbReference>
<protein>
    <submittedName>
        <fullName evidence="10">Sapep family Mn(2+)-dependent dipeptidase</fullName>
        <ecNumber evidence="10">3.4.13.-</ecNumber>
    </submittedName>
</protein>
<dbReference type="SUPFAM" id="SSF53187">
    <property type="entry name" value="Zn-dependent exopeptidases"/>
    <property type="match status" value="1"/>
</dbReference>
<dbReference type="InterPro" id="IPR001261">
    <property type="entry name" value="ArgE/DapE_CS"/>
</dbReference>
<dbReference type="GO" id="GO:0016805">
    <property type="term" value="F:dipeptidase activity"/>
    <property type="evidence" value="ECO:0007669"/>
    <property type="project" value="UniProtKB-KW"/>
</dbReference>
<dbReference type="EMBL" id="CP072943">
    <property type="protein sequence ID" value="QTX31991.1"/>
    <property type="molecule type" value="Genomic_DNA"/>
</dbReference>
<feature type="domain" description="Peptidase M20 dimerisation" evidence="9">
    <location>
        <begin position="255"/>
        <end position="337"/>
    </location>
</feature>
<evidence type="ECO:0000256" key="7">
    <source>
        <dbReference type="ARBA" id="ARBA00022997"/>
    </source>
</evidence>
<keyword evidence="7 10" id="KW-0224">Dipeptidase</keyword>
<gene>
    <name evidence="10" type="ORF">KAR29_11820</name>
</gene>
<comment type="cofactor">
    <cofactor evidence="1">
        <name>Zn(2+)</name>
        <dbReference type="ChEBI" id="CHEBI:29105"/>
    </cofactor>
</comment>
<comment type="similarity">
    <text evidence="2">Belongs to the peptidase M20A family.</text>
</comment>
<evidence type="ECO:0000259" key="9">
    <source>
        <dbReference type="Pfam" id="PF07687"/>
    </source>
</evidence>
<dbReference type="GO" id="GO:0006508">
    <property type="term" value="P:proteolysis"/>
    <property type="evidence" value="ECO:0007669"/>
    <property type="project" value="UniProtKB-KW"/>
</dbReference>
<dbReference type="AlphaFoldDB" id="A0A9Q7EYG8"/>
<dbReference type="PANTHER" id="PTHR43808">
    <property type="entry name" value="ACETYLORNITHINE DEACETYLASE"/>
    <property type="match status" value="1"/>
</dbReference>
<dbReference type="Proteomes" id="UP000671879">
    <property type="component" value="Chromosome"/>
</dbReference>
<dbReference type="PROSITE" id="PS00758">
    <property type="entry name" value="ARGE_DAPE_CPG2_1"/>
    <property type="match status" value="1"/>
</dbReference>
<evidence type="ECO:0000256" key="4">
    <source>
        <dbReference type="ARBA" id="ARBA00022723"/>
    </source>
</evidence>
<dbReference type="Pfam" id="PF07687">
    <property type="entry name" value="M20_dimer"/>
    <property type="match status" value="1"/>
</dbReference>
<dbReference type="KEGG" id="aram:KAR29_11820"/>
<dbReference type="SUPFAM" id="SSF55031">
    <property type="entry name" value="Bacterial exopeptidase dimerisation domain"/>
    <property type="match status" value="1"/>
</dbReference>
<keyword evidence="3" id="KW-0645">Protease</keyword>
<keyword evidence="11" id="KW-1185">Reference proteome</keyword>
<dbReference type="InterPro" id="IPR002933">
    <property type="entry name" value="Peptidase_M20"/>
</dbReference>
<keyword evidence="8" id="KW-0482">Metalloprotease</keyword>
<dbReference type="GO" id="GO:0008270">
    <property type="term" value="F:zinc ion binding"/>
    <property type="evidence" value="ECO:0007669"/>
    <property type="project" value="InterPro"/>
</dbReference>
<name>A0A9Q7EYG8_9BACT</name>
<evidence type="ECO:0000313" key="11">
    <source>
        <dbReference type="Proteomes" id="UP000671879"/>
    </source>
</evidence>
<dbReference type="RefSeq" id="WP_274373191.1">
    <property type="nucleotide sequence ID" value="NZ_CP072943.1"/>
</dbReference>
<keyword evidence="4" id="KW-0479">Metal-binding</keyword>
<evidence type="ECO:0000256" key="3">
    <source>
        <dbReference type="ARBA" id="ARBA00022670"/>
    </source>
</evidence>
<keyword evidence="5 10" id="KW-0378">Hydrolase</keyword>
<dbReference type="InterPro" id="IPR050072">
    <property type="entry name" value="Peptidase_M20A"/>
</dbReference>
<dbReference type="InterPro" id="IPR010964">
    <property type="entry name" value="M20A_pepV-rel"/>
</dbReference>
<dbReference type="GO" id="GO:0008777">
    <property type="term" value="F:acetylornithine deacetylase activity"/>
    <property type="evidence" value="ECO:0007669"/>
    <property type="project" value="TreeGrafter"/>
</dbReference>
<evidence type="ECO:0000256" key="8">
    <source>
        <dbReference type="ARBA" id="ARBA00023049"/>
    </source>
</evidence>
<dbReference type="GO" id="GO:0006526">
    <property type="term" value="P:L-arginine biosynthetic process"/>
    <property type="evidence" value="ECO:0007669"/>
    <property type="project" value="TreeGrafter"/>
</dbReference>
<evidence type="ECO:0000256" key="5">
    <source>
        <dbReference type="ARBA" id="ARBA00022801"/>
    </source>
</evidence>
<sequence length="464" mass="49785">MDRLDRKLQELFPEILSSLQASVRIPSVRASAEKRAPFGREVGRALDHALREARRLGLRTGECDGYVGWAEIGDGDEMVAVLAHLDVVPAGDGWSLPPYGAEVREGRLYGRGAMDDKGPAIGALWALHAIQSLALPLRRRIRLILGTNEESGMADIPHYLQAGGESPRFGFTPDGDFPIVAAEKGQLHVDLRGALPPHRRIGLKKLTAGTARNVVPDEAGATLSCPDETAAARIADVLNEGASAGGIPLSLRGKGTETLDVSLRGRSAHGSTPERGVNAALFLMDLLGEVDEDWARRLREVARCFLGDPGGRSLGLAVSDAPSGALTCNVGIVEGGEDSFLMGLDIRHPVTADAEELLDRLGGWARGQSLGMELLRRKPPLWMPPESELIRRLQKVYREKTGQEPSLLSMGGGTYAKALPNTVAFGPRFPGDPDVVHKADEYIALDSFSRTVRIMAAAMVELAS</sequence>
<dbReference type="GO" id="GO:0008237">
    <property type="term" value="F:metallopeptidase activity"/>
    <property type="evidence" value="ECO:0007669"/>
    <property type="project" value="UniProtKB-KW"/>
</dbReference>
<keyword evidence="6" id="KW-0862">Zinc</keyword>
<accession>A0A9Q7EYG8</accession>
<evidence type="ECO:0000313" key="10">
    <source>
        <dbReference type="EMBL" id="QTX31991.1"/>
    </source>
</evidence>
<dbReference type="InterPro" id="IPR011650">
    <property type="entry name" value="Peptidase_M20_dimer"/>
</dbReference>
<evidence type="ECO:0000256" key="6">
    <source>
        <dbReference type="ARBA" id="ARBA00022833"/>
    </source>
</evidence>
<evidence type="ECO:0000256" key="1">
    <source>
        <dbReference type="ARBA" id="ARBA00001947"/>
    </source>
</evidence>
<dbReference type="PANTHER" id="PTHR43808:SF31">
    <property type="entry name" value="N-ACETYL-L-CITRULLINE DEACETYLASE"/>
    <property type="match status" value="1"/>
</dbReference>
<organism evidence="10 11">
    <name type="scientific">Aminithiophilus ramosus</name>
    <dbReference type="NCBI Taxonomy" id="3029084"/>
    <lineage>
        <taxon>Bacteria</taxon>
        <taxon>Thermotogati</taxon>
        <taxon>Synergistota</taxon>
        <taxon>Synergistia</taxon>
        <taxon>Synergistales</taxon>
        <taxon>Aminithiophilaceae</taxon>
        <taxon>Aminithiophilus</taxon>
    </lineage>
</organism>
<dbReference type="NCBIfam" id="TIGR01887">
    <property type="entry name" value="dipeptidaselike"/>
    <property type="match status" value="1"/>
</dbReference>
<dbReference type="Gene3D" id="3.40.630.10">
    <property type="entry name" value="Zn peptidases"/>
    <property type="match status" value="1"/>
</dbReference>
<dbReference type="Pfam" id="PF01546">
    <property type="entry name" value="Peptidase_M20"/>
    <property type="match status" value="1"/>
</dbReference>
<reference evidence="11" key="1">
    <citation type="submission" date="2021-04" db="EMBL/GenBank/DDBJ databases">
        <title>A novel Synergistetes isolate from a pyrite-forming mixed culture.</title>
        <authorList>
            <person name="Bunk B."/>
            <person name="Sproer C."/>
            <person name="Spring S."/>
            <person name="Pester M."/>
        </authorList>
    </citation>
    <scope>NUCLEOTIDE SEQUENCE [LARGE SCALE GENOMIC DNA]</scope>
    <source>
        <strain evidence="11">J.5.4.2-T.3.5.2</strain>
    </source>
</reference>
<dbReference type="InterPro" id="IPR036264">
    <property type="entry name" value="Bact_exopeptidase_dim_dom"/>
</dbReference>
<proteinExistence type="inferred from homology"/>
<dbReference type="EC" id="3.4.13.-" evidence="10"/>
<evidence type="ECO:0000256" key="2">
    <source>
        <dbReference type="ARBA" id="ARBA00006247"/>
    </source>
</evidence>